<dbReference type="InterPro" id="IPR003657">
    <property type="entry name" value="WRKY_dom"/>
</dbReference>
<sequence>MDYSENPNIANPNYPQISVNINPSSSSKFVISDDYLMVDEFLGQDSWSESSEKAISTDIASGFSATAATSSYKNNNMQSWKRKNGVMKNKEEVCHRVAFRTKTELEVMDDGFKWRKYGKKAVKDSPNPSFRSVYTCSYGSSCIIYMWGSLVMVIDKAIFWNYYKCSSGGCSVKKRVERDREDSSYVITAYEGVHNHESPCAVYYNQMSLMLPSHNAST</sequence>
<dbReference type="InterPro" id="IPR044810">
    <property type="entry name" value="WRKY_plant"/>
</dbReference>
<protein>
    <submittedName>
        <fullName evidence="7">WRKY transcription factor</fullName>
    </submittedName>
</protein>
<organism evidence="7 8">
    <name type="scientific">Quillaja saponaria</name>
    <name type="common">Soap bark tree</name>
    <dbReference type="NCBI Taxonomy" id="32244"/>
    <lineage>
        <taxon>Eukaryota</taxon>
        <taxon>Viridiplantae</taxon>
        <taxon>Streptophyta</taxon>
        <taxon>Embryophyta</taxon>
        <taxon>Tracheophyta</taxon>
        <taxon>Spermatophyta</taxon>
        <taxon>Magnoliopsida</taxon>
        <taxon>eudicotyledons</taxon>
        <taxon>Gunneridae</taxon>
        <taxon>Pentapetalae</taxon>
        <taxon>rosids</taxon>
        <taxon>fabids</taxon>
        <taxon>Fabales</taxon>
        <taxon>Quillajaceae</taxon>
        <taxon>Quillaja</taxon>
    </lineage>
</organism>
<dbReference type="SUPFAM" id="SSF118290">
    <property type="entry name" value="WRKY DNA-binding domain"/>
    <property type="match status" value="2"/>
</dbReference>
<feature type="domain" description="WRKY" evidence="6">
    <location>
        <begin position="103"/>
        <end position="199"/>
    </location>
</feature>
<dbReference type="GO" id="GO:0005634">
    <property type="term" value="C:nucleus"/>
    <property type="evidence" value="ECO:0007669"/>
    <property type="project" value="UniProtKB-SubCell"/>
</dbReference>
<evidence type="ECO:0000313" key="7">
    <source>
        <dbReference type="EMBL" id="KAJ7945321.1"/>
    </source>
</evidence>
<dbReference type="Pfam" id="PF03106">
    <property type="entry name" value="WRKY"/>
    <property type="match status" value="2"/>
</dbReference>
<accession>A0AAD7KTC3</accession>
<dbReference type="PANTHER" id="PTHR31221">
    <property type="entry name" value="WRKY TRANSCRIPTION FACTOR PROTEIN 1-RELATED"/>
    <property type="match status" value="1"/>
</dbReference>
<reference evidence="7" key="1">
    <citation type="journal article" date="2023" name="Science">
        <title>Elucidation of the pathway for biosynthesis of saponin adjuvants from the soapbark tree.</title>
        <authorList>
            <person name="Reed J."/>
            <person name="Orme A."/>
            <person name="El-Demerdash A."/>
            <person name="Owen C."/>
            <person name="Martin L.B.B."/>
            <person name="Misra R.C."/>
            <person name="Kikuchi S."/>
            <person name="Rejzek M."/>
            <person name="Martin A.C."/>
            <person name="Harkess A."/>
            <person name="Leebens-Mack J."/>
            <person name="Louveau T."/>
            <person name="Stephenson M.J."/>
            <person name="Osbourn A."/>
        </authorList>
    </citation>
    <scope>NUCLEOTIDE SEQUENCE</scope>
    <source>
        <strain evidence="7">S10</strain>
    </source>
</reference>
<evidence type="ECO:0000256" key="2">
    <source>
        <dbReference type="ARBA" id="ARBA00023015"/>
    </source>
</evidence>
<dbReference type="GO" id="GO:0003700">
    <property type="term" value="F:DNA-binding transcription factor activity"/>
    <property type="evidence" value="ECO:0007669"/>
    <property type="project" value="InterPro"/>
</dbReference>
<evidence type="ECO:0000256" key="1">
    <source>
        <dbReference type="ARBA" id="ARBA00004123"/>
    </source>
</evidence>
<comment type="caution">
    <text evidence="7">The sequence shown here is derived from an EMBL/GenBank/DDBJ whole genome shotgun (WGS) entry which is preliminary data.</text>
</comment>
<dbReference type="SMART" id="SM00774">
    <property type="entry name" value="WRKY"/>
    <property type="match status" value="1"/>
</dbReference>
<evidence type="ECO:0000256" key="3">
    <source>
        <dbReference type="ARBA" id="ARBA00023125"/>
    </source>
</evidence>
<dbReference type="InterPro" id="IPR036576">
    <property type="entry name" value="WRKY_dom_sf"/>
</dbReference>
<keyword evidence="3" id="KW-0238">DNA-binding</keyword>
<dbReference type="Gene3D" id="2.20.25.80">
    <property type="entry name" value="WRKY domain"/>
    <property type="match status" value="2"/>
</dbReference>
<keyword evidence="4" id="KW-0804">Transcription</keyword>
<dbReference type="AlphaFoldDB" id="A0AAD7KTC3"/>
<name>A0AAD7KTC3_QUISA</name>
<proteinExistence type="predicted"/>
<evidence type="ECO:0000313" key="8">
    <source>
        <dbReference type="Proteomes" id="UP001163823"/>
    </source>
</evidence>
<dbReference type="PROSITE" id="PS50811">
    <property type="entry name" value="WRKY"/>
    <property type="match status" value="1"/>
</dbReference>
<keyword evidence="8" id="KW-1185">Reference proteome</keyword>
<evidence type="ECO:0000259" key="6">
    <source>
        <dbReference type="PROSITE" id="PS50811"/>
    </source>
</evidence>
<dbReference type="KEGG" id="qsa:O6P43_030401"/>
<dbReference type="EMBL" id="JARAOO010000013">
    <property type="protein sequence ID" value="KAJ7945321.1"/>
    <property type="molecule type" value="Genomic_DNA"/>
</dbReference>
<dbReference type="PANTHER" id="PTHR31221:SF283">
    <property type="entry name" value="WRKY DOMAIN-CONTAINING PROTEIN"/>
    <property type="match status" value="1"/>
</dbReference>
<dbReference type="Proteomes" id="UP001163823">
    <property type="component" value="Chromosome 13"/>
</dbReference>
<evidence type="ECO:0000256" key="5">
    <source>
        <dbReference type="ARBA" id="ARBA00023242"/>
    </source>
</evidence>
<gene>
    <name evidence="7" type="ORF">O6P43_030401</name>
</gene>
<evidence type="ECO:0000256" key="4">
    <source>
        <dbReference type="ARBA" id="ARBA00023163"/>
    </source>
</evidence>
<keyword evidence="5" id="KW-0539">Nucleus</keyword>
<dbReference type="GO" id="GO:0043565">
    <property type="term" value="F:sequence-specific DNA binding"/>
    <property type="evidence" value="ECO:0007669"/>
    <property type="project" value="InterPro"/>
</dbReference>
<keyword evidence="2" id="KW-0805">Transcription regulation</keyword>
<comment type="subcellular location">
    <subcellularLocation>
        <location evidence="1">Nucleus</location>
    </subcellularLocation>
</comment>